<dbReference type="InterPro" id="IPR016164">
    <property type="entry name" value="FAD-linked_Oxase-like_C"/>
</dbReference>
<dbReference type="RefSeq" id="WP_044888693.1">
    <property type="nucleotide sequence ID" value="NZ_JYFN01000109.1"/>
</dbReference>
<keyword evidence="1" id="KW-0285">Flavoprotein</keyword>
<dbReference type="AlphaFoldDB" id="A0A0D8B668"/>
<keyword evidence="5" id="KW-1185">Reference proteome</keyword>
<evidence type="ECO:0000256" key="1">
    <source>
        <dbReference type="ARBA" id="ARBA00022630"/>
    </source>
</evidence>
<evidence type="ECO:0008006" key="6">
    <source>
        <dbReference type="Google" id="ProtNLM"/>
    </source>
</evidence>
<dbReference type="EMBL" id="JYFN01000109">
    <property type="protein sequence ID" value="KJE19419.1"/>
    <property type="molecule type" value="Genomic_DNA"/>
</dbReference>
<keyword evidence="2" id="KW-0274">FAD</keyword>
<dbReference type="SUPFAM" id="SSF55103">
    <property type="entry name" value="FAD-linked oxidases, C-terminal domain"/>
    <property type="match status" value="1"/>
</dbReference>
<gene>
    <name evidence="4" type="ORF">FF36_06305</name>
</gene>
<comment type="caution">
    <text evidence="4">The sequence shown here is derived from an EMBL/GenBank/DDBJ whole genome shotgun (WGS) entry which is preliminary data.</text>
</comment>
<dbReference type="InterPro" id="IPR040165">
    <property type="entry name" value="Diminuto-like"/>
</dbReference>
<evidence type="ECO:0000256" key="3">
    <source>
        <dbReference type="ARBA" id="ARBA00023002"/>
    </source>
</evidence>
<dbReference type="GO" id="GO:0050660">
    <property type="term" value="F:flavin adenine dinucleotide binding"/>
    <property type="evidence" value="ECO:0007669"/>
    <property type="project" value="InterPro"/>
</dbReference>
<evidence type="ECO:0000313" key="4">
    <source>
        <dbReference type="EMBL" id="KJE19419.1"/>
    </source>
</evidence>
<organism evidence="4 5">
    <name type="scientific">Frankia torreyi</name>
    <dbReference type="NCBI Taxonomy" id="1856"/>
    <lineage>
        <taxon>Bacteria</taxon>
        <taxon>Bacillati</taxon>
        <taxon>Actinomycetota</taxon>
        <taxon>Actinomycetes</taxon>
        <taxon>Frankiales</taxon>
        <taxon>Frankiaceae</taxon>
        <taxon>Frankia</taxon>
    </lineage>
</organism>
<evidence type="ECO:0000313" key="5">
    <source>
        <dbReference type="Proteomes" id="UP000032545"/>
    </source>
</evidence>
<name>A0A0D8B668_9ACTN</name>
<dbReference type="PANTHER" id="PTHR10801:SF0">
    <property type="entry name" value="DELTA(24)-STEROL REDUCTASE"/>
    <property type="match status" value="1"/>
</dbReference>
<sequence length="106" mass="11840">MAVPLLARDPAAVWPLYRVDPAELYVNVGIWSLVGLAPGEPRDAHNRLLERLVADLGGRKSLYSTSFYSREEFGDTYGGTEYTALKKAYDPDGRLLDFYAKTVEGR</sequence>
<evidence type="ECO:0000256" key="2">
    <source>
        <dbReference type="ARBA" id="ARBA00022827"/>
    </source>
</evidence>
<reference evidence="4 5" key="2">
    <citation type="journal article" date="2016" name="Genome Announc.">
        <title>Permanent Draft Genome Sequences for Two Variants of Frankia sp. Strain CpI1, the First Frankia Strain Isolated from Root Nodules of Comptonia peregrina.</title>
        <authorList>
            <person name="Oshone R."/>
            <person name="Hurst S.G.IV."/>
            <person name="Abebe-Akele F."/>
            <person name="Simpson S."/>
            <person name="Morris K."/>
            <person name="Thomas W.K."/>
            <person name="Tisa L.S."/>
        </authorList>
    </citation>
    <scope>NUCLEOTIDE SEQUENCE [LARGE SCALE GENOMIC DNA]</scope>
    <source>
        <strain evidence="5">CpI1-S</strain>
    </source>
</reference>
<reference evidence="5" key="1">
    <citation type="submission" date="2015-02" db="EMBL/GenBank/DDBJ databases">
        <title>Draft Genome of Frankia sp. CpI1-S.</title>
        <authorList>
            <person name="Oshone R.T."/>
            <person name="Ngom M."/>
            <person name="Ghodhbane-Gtari F."/>
            <person name="Gtari M."/>
            <person name="Morris K."/>
            <person name="Thomas K."/>
            <person name="Sen A."/>
            <person name="Tisa L.S."/>
        </authorList>
    </citation>
    <scope>NUCLEOTIDE SEQUENCE [LARGE SCALE GENOMIC DNA]</scope>
    <source>
        <strain evidence="5">CpI1-S</strain>
    </source>
</reference>
<protein>
    <recommendedName>
        <fullName evidence="6">Berberine and berberine like</fullName>
    </recommendedName>
</protein>
<dbReference type="PATRIC" id="fig|1502723.3.peg.838"/>
<accession>A0A0D8B668</accession>
<proteinExistence type="predicted"/>
<dbReference type="Proteomes" id="UP000032545">
    <property type="component" value="Unassembled WGS sequence"/>
</dbReference>
<dbReference type="GO" id="GO:0016491">
    <property type="term" value="F:oxidoreductase activity"/>
    <property type="evidence" value="ECO:0007669"/>
    <property type="project" value="UniProtKB-KW"/>
</dbReference>
<keyword evidence="3" id="KW-0560">Oxidoreductase</keyword>
<dbReference type="PANTHER" id="PTHR10801">
    <property type="entry name" value="24-DEHYDROCHOLESTEROL REDUCTASE"/>
    <property type="match status" value="1"/>
</dbReference>